<protein>
    <submittedName>
        <fullName evidence="1">Uncharacterized protein</fullName>
    </submittedName>
</protein>
<proteinExistence type="predicted"/>
<name>A0A6J5PV38_9CAUD</name>
<sequence length="117" mass="13219">MEGHLTYKIGEVDRQMFFGNYALEQTLTHFDASVTDLSDLLGKQLLPFLRIFIYHAAAYPLLKKGEILDFSEFDVHDWIDNSGGSGGEFILTVSKEVFRVLGLNTEVTEQKKSKAES</sequence>
<dbReference type="EMBL" id="LR796894">
    <property type="protein sequence ID" value="CAB4173055.1"/>
    <property type="molecule type" value="Genomic_DNA"/>
</dbReference>
<accession>A0A6J5PV38</accession>
<evidence type="ECO:0000313" key="1">
    <source>
        <dbReference type="EMBL" id="CAB4173055.1"/>
    </source>
</evidence>
<gene>
    <name evidence="1" type="ORF">UFOVP950_27</name>
</gene>
<reference evidence="1" key="1">
    <citation type="submission" date="2020-05" db="EMBL/GenBank/DDBJ databases">
        <authorList>
            <person name="Chiriac C."/>
            <person name="Salcher M."/>
            <person name="Ghai R."/>
            <person name="Kavagutti S V."/>
        </authorList>
    </citation>
    <scope>NUCLEOTIDE SEQUENCE</scope>
</reference>
<organism evidence="1">
    <name type="scientific">uncultured Caudovirales phage</name>
    <dbReference type="NCBI Taxonomy" id="2100421"/>
    <lineage>
        <taxon>Viruses</taxon>
        <taxon>Duplodnaviria</taxon>
        <taxon>Heunggongvirae</taxon>
        <taxon>Uroviricota</taxon>
        <taxon>Caudoviricetes</taxon>
        <taxon>Peduoviridae</taxon>
        <taxon>Maltschvirus</taxon>
        <taxon>Maltschvirus maltsch</taxon>
    </lineage>
</organism>